<reference evidence="10 11" key="1">
    <citation type="submission" date="2019-03" db="EMBL/GenBank/DDBJ databases">
        <authorList>
            <consortium name="Pathogen Informatics"/>
        </authorList>
    </citation>
    <scope>NUCLEOTIDE SEQUENCE [LARGE SCALE GENOMIC DNA]</scope>
    <source>
        <strain evidence="10 11">NCTC12993</strain>
    </source>
</reference>
<dbReference type="InterPro" id="IPR009010">
    <property type="entry name" value="Asp_de-COase-like_dom_sf"/>
</dbReference>
<dbReference type="SUPFAM" id="SSF50692">
    <property type="entry name" value="ADC-like"/>
    <property type="match status" value="1"/>
</dbReference>
<dbReference type="PANTHER" id="PTHR21012:SF0">
    <property type="entry name" value="ASPARTATE 1-DECARBOXYLASE"/>
    <property type="match status" value="1"/>
</dbReference>
<organism evidence="10 11">
    <name type="scientific">Kluyvera cryocrescens</name>
    <name type="common">Kluyvera citrophila</name>
    <dbReference type="NCBI Taxonomy" id="580"/>
    <lineage>
        <taxon>Bacteria</taxon>
        <taxon>Pseudomonadati</taxon>
        <taxon>Pseudomonadota</taxon>
        <taxon>Gammaproteobacteria</taxon>
        <taxon>Enterobacterales</taxon>
        <taxon>Enterobacteriaceae</taxon>
        <taxon>Kluyvera</taxon>
    </lineage>
</organism>
<keyword evidence="8" id="KW-0670">Pyruvate</keyword>
<evidence type="ECO:0000256" key="6">
    <source>
        <dbReference type="ARBA" id="ARBA00023239"/>
    </source>
</evidence>
<dbReference type="AlphaFoldDB" id="A0A485BIQ7"/>
<keyword evidence="2" id="KW-0566">Pantothenate biosynthesis</keyword>
<evidence type="ECO:0000256" key="8">
    <source>
        <dbReference type="ARBA" id="ARBA00023317"/>
    </source>
</evidence>
<accession>A0A485BIQ7</accession>
<gene>
    <name evidence="10" type="primary">panD_1</name>
    <name evidence="10" type="ORF">NCTC12993_04783</name>
</gene>
<keyword evidence="4" id="KW-0068">Autocatalytic cleavage</keyword>
<dbReference type="Gene3D" id="2.40.40.20">
    <property type="match status" value="1"/>
</dbReference>
<dbReference type="GO" id="GO:0004068">
    <property type="term" value="F:aspartate 1-decarboxylase activity"/>
    <property type="evidence" value="ECO:0007669"/>
    <property type="project" value="UniProtKB-UniRule"/>
</dbReference>
<evidence type="ECO:0000256" key="7">
    <source>
        <dbReference type="ARBA" id="ARBA00023270"/>
    </source>
</evidence>
<evidence type="ECO:0000256" key="9">
    <source>
        <dbReference type="NCBIfam" id="TIGR00223"/>
    </source>
</evidence>
<proteinExistence type="predicted"/>
<keyword evidence="6 10" id="KW-0456">Lyase</keyword>
<protein>
    <recommendedName>
        <fullName evidence="9">Aspartate 1-decarboxylase</fullName>
        <ecNumber evidence="9">4.1.1.11</ecNumber>
    </recommendedName>
</protein>
<keyword evidence="7" id="KW-0704">Schiff base</keyword>
<evidence type="ECO:0000256" key="2">
    <source>
        <dbReference type="ARBA" id="ARBA00022655"/>
    </source>
</evidence>
<dbReference type="Proteomes" id="UP000401081">
    <property type="component" value="Unassembled WGS sequence"/>
</dbReference>
<evidence type="ECO:0000313" key="10">
    <source>
        <dbReference type="EMBL" id="VFS71972.1"/>
    </source>
</evidence>
<dbReference type="PANTHER" id="PTHR21012">
    <property type="entry name" value="ASPARTATE 1-DECARBOXYLASE"/>
    <property type="match status" value="1"/>
</dbReference>
<dbReference type="NCBIfam" id="TIGR00223">
    <property type="entry name" value="panD"/>
    <property type="match status" value="1"/>
</dbReference>
<evidence type="ECO:0000313" key="11">
    <source>
        <dbReference type="Proteomes" id="UP000401081"/>
    </source>
</evidence>
<keyword evidence="3" id="KW-0210">Decarboxylase</keyword>
<dbReference type="GO" id="GO:0006523">
    <property type="term" value="P:alanine biosynthetic process"/>
    <property type="evidence" value="ECO:0007669"/>
    <property type="project" value="InterPro"/>
</dbReference>
<dbReference type="GO" id="GO:0005829">
    <property type="term" value="C:cytosol"/>
    <property type="evidence" value="ECO:0007669"/>
    <property type="project" value="TreeGrafter"/>
</dbReference>
<dbReference type="EMBL" id="CAADJD010000021">
    <property type="protein sequence ID" value="VFS71972.1"/>
    <property type="molecule type" value="Genomic_DNA"/>
</dbReference>
<dbReference type="InterPro" id="IPR003190">
    <property type="entry name" value="Asp_decarbox"/>
</dbReference>
<keyword evidence="5" id="KW-0865">Zymogen</keyword>
<dbReference type="EC" id="4.1.1.11" evidence="9"/>
<dbReference type="GO" id="GO:0015940">
    <property type="term" value="P:pantothenate biosynthetic process"/>
    <property type="evidence" value="ECO:0007669"/>
    <property type="project" value="UniProtKB-UniRule"/>
</dbReference>
<keyword evidence="1" id="KW-0963">Cytoplasm</keyword>
<name>A0A485BIQ7_KLUCR</name>
<evidence type="ECO:0000256" key="3">
    <source>
        <dbReference type="ARBA" id="ARBA00022793"/>
    </source>
</evidence>
<evidence type="ECO:0000256" key="5">
    <source>
        <dbReference type="ARBA" id="ARBA00023145"/>
    </source>
</evidence>
<evidence type="ECO:0000256" key="4">
    <source>
        <dbReference type="ARBA" id="ARBA00022813"/>
    </source>
</evidence>
<keyword evidence="11" id="KW-1185">Reference proteome</keyword>
<dbReference type="Pfam" id="PF02261">
    <property type="entry name" value="Asp_decarbox"/>
    <property type="match status" value="1"/>
</dbReference>
<sequence>MLTTVKRFSTYAIAAERGSKIISVNGAAAHNADVGDIVIIASFVTMSDEEARTWRPNVAYFEGDNEMKRTAKAIPVQVGLIPSGARHSSSASLSLRLVTD</sequence>
<evidence type="ECO:0000256" key="1">
    <source>
        <dbReference type="ARBA" id="ARBA00022490"/>
    </source>
</evidence>